<proteinExistence type="predicted"/>
<evidence type="ECO:0000313" key="2">
    <source>
        <dbReference type="Proteomes" id="UP000224080"/>
    </source>
</evidence>
<name>A0A2B7XB23_9EURO</name>
<dbReference type="Proteomes" id="UP000224080">
    <property type="component" value="Unassembled WGS sequence"/>
</dbReference>
<reference evidence="1 2" key="1">
    <citation type="submission" date="2017-10" db="EMBL/GenBank/DDBJ databases">
        <title>Comparative genomics in systemic dimorphic fungi from Ajellomycetaceae.</title>
        <authorList>
            <person name="Munoz J.F."/>
            <person name="Mcewen J.G."/>
            <person name="Clay O.K."/>
            <person name="Cuomo C.A."/>
        </authorList>
    </citation>
    <scope>NUCLEOTIDE SEQUENCE [LARGE SCALE GENOMIC DNA]</scope>
    <source>
        <strain evidence="1 2">UAMH130</strain>
    </source>
</reference>
<sequence>MPGLLDLALWPRKDISMEQYFEKLIPGETGVRSNPYYTLCWYTAQLALADMCGTQFNNFLPGIEQ</sequence>
<organism evidence="1 2">
    <name type="scientific">Blastomyces parvus</name>
    <dbReference type="NCBI Taxonomy" id="2060905"/>
    <lineage>
        <taxon>Eukaryota</taxon>
        <taxon>Fungi</taxon>
        <taxon>Dikarya</taxon>
        <taxon>Ascomycota</taxon>
        <taxon>Pezizomycotina</taxon>
        <taxon>Eurotiomycetes</taxon>
        <taxon>Eurotiomycetidae</taxon>
        <taxon>Onygenales</taxon>
        <taxon>Ajellomycetaceae</taxon>
        <taxon>Blastomyces</taxon>
    </lineage>
</organism>
<evidence type="ECO:0000313" key="1">
    <source>
        <dbReference type="EMBL" id="PGH06296.1"/>
    </source>
</evidence>
<dbReference type="AlphaFoldDB" id="A0A2B7XB23"/>
<dbReference type="EMBL" id="PDNC01000023">
    <property type="protein sequence ID" value="PGH06296.1"/>
    <property type="molecule type" value="Genomic_DNA"/>
</dbReference>
<protein>
    <submittedName>
        <fullName evidence="1">Uncharacterized protein</fullName>
    </submittedName>
</protein>
<accession>A0A2B7XB23</accession>
<gene>
    <name evidence="1" type="ORF">GX51_02493</name>
</gene>
<comment type="caution">
    <text evidence="1">The sequence shown here is derived from an EMBL/GenBank/DDBJ whole genome shotgun (WGS) entry which is preliminary data.</text>
</comment>
<keyword evidence="2" id="KW-1185">Reference proteome</keyword>